<proteinExistence type="inferred from homology"/>
<comment type="subunit">
    <text evidence="2 7">Heterodimer of SbcC and SbcD.</text>
</comment>
<sequence length="405" mass="44322">MRILHTSDWHFGQSFMGKNRHAEHEQLIAWLLQQVDVLAIDAVIIAGDIFDTGAPPSYARELYNRLIVGLHEKQVGLVILGGNHDSVAMLAESKPLLTYLSTSVIPGALASIDEEVVVINKRDGTPGAVVCAVPFLRPRDVQQSEDGQSADDKQAGLMLAIEKHYDAVYQVALAVNAKLGGRLPMIATGHLTTIGASVSESVRDIYVGSLSAFPASGFPPVDYIALGHIHRPQVVKPHIRYCGSPIPLSFDELGHEKQMLLVSFEQPGTAPEIQPVLIPNFQPMASIKGDLATVEKALKTSGKHGTPERPVWVEVEVETDDYLSDLTLRLQTMVAELPIEILRIKRARGNVSQSLVAERKETLAELSVDEVFLRRLSVEVLDEDLAAQLTLCHQQIASELQEPQV</sequence>
<dbReference type="EMBL" id="JAJBZT010000001">
    <property type="protein sequence ID" value="MCB6182371.1"/>
    <property type="molecule type" value="Genomic_DNA"/>
</dbReference>
<dbReference type="SUPFAM" id="SSF56300">
    <property type="entry name" value="Metallo-dependent phosphatases"/>
    <property type="match status" value="1"/>
</dbReference>
<comment type="similarity">
    <text evidence="1 7">Belongs to the SbcD family.</text>
</comment>
<dbReference type="RefSeq" id="WP_227178027.1">
    <property type="nucleotide sequence ID" value="NZ_JAJBZT010000001.1"/>
</dbReference>
<evidence type="ECO:0000259" key="9">
    <source>
        <dbReference type="Pfam" id="PF12320"/>
    </source>
</evidence>
<evidence type="ECO:0000256" key="5">
    <source>
        <dbReference type="ARBA" id="ARBA00022801"/>
    </source>
</evidence>
<dbReference type="InterPro" id="IPR029052">
    <property type="entry name" value="Metallo-depent_PP-like"/>
</dbReference>
<dbReference type="GO" id="GO:0004527">
    <property type="term" value="F:exonuclease activity"/>
    <property type="evidence" value="ECO:0007669"/>
    <property type="project" value="UniProtKB-KW"/>
</dbReference>
<keyword evidence="7" id="KW-0235">DNA replication</keyword>
<reference evidence="10" key="1">
    <citation type="submission" date="2021-10" db="EMBL/GenBank/DDBJ databases">
        <title>The complete genome sequence of Leeia sp. TBRC 13508.</title>
        <authorList>
            <person name="Charoenyingcharoen P."/>
            <person name="Yukphan P."/>
        </authorList>
    </citation>
    <scope>NUCLEOTIDE SEQUENCE</scope>
    <source>
        <strain evidence="10">TBRC 13508</strain>
    </source>
</reference>
<dbReference type="PANTHER" id="PTHR30337">
    <property type="entry name" value="COMPONENT OF ATP-DEPENDENT DSDNA EXONUCLEASE"/>
    <property type="match status" value="1"/>
</dbReference>
<evidence type="ECO:0000256" key="2">
    <source>
        <dbReference type="ARBA" id="ARBA00011322"/>
    </source>
</evidence>
<dbReference type="CDD" id="cd00840">
    <property type="entry name" value="MPP_Mre11_N"/>
    <property type="match status" value="1"/>
</dbReference>
<evidence type="ECO:0000256" key="6">
    <source>
        <dbReference type="ARBA" id="ARBA00022839"/>
    </source>
</evidence>
<dbReference type="InterPro" id="IPR041796">
    <property type="entry name" value="Mre11_N"/>
</dbReference>
<evidence type="ECO:0000259" key="8">
    <source>
        <dbReference type="Pfam" id="PF00149"/>
    </source>
</evidence>
<evidence type="ECO:0000313" key="11">
    <source>
        <dbReference type="Proteomes" id="UP001165395"/>
    </source>
</evidence>
<dbReference type="NCBIfam" id="NF008206">
    <property type="entry name" value="PRK10966.1"/>
    <property type="match status" value="1"/>
</dbReference>
<dbReference type="InterPro" id="IPR026843">
    <property type="entry name" value="SbcD_C"/>
</dbReference>
<dbReference type="InterPro" id="IPR050535">
    <property type="entry name" value="DNA_Repair-Maintenance_Comp"/>
</dbReference>
<feature type="domain" description="Calcineurin-like phosphoesterase" evidence="8">
    <location>
        <begin position="1"/>
        <end position="232"/>
    </location>
</feature>
<dbReference type="Proteomes" id="UP001165395">
    <property type="component" value="Unassembled WGS sequence"/>
</dbReference>
<keyword evidence="4 7" id="KW-0540">Nuclease</keyword>
<evidence type="ECO:0000256" key="4">
    <source>
        <dbReference type="ARBA" id="ARBA00022722"/>
    </source>
</evidence>
<dbReference type="InterPro" id="IPR004593">
    <property type="entry name" value="SbcD"/>
</dbReference>
<comment type="caution">
    <text evidence="10">The sequence shown here is derived from an EMBL/GenBank/DDBJ whole genome shotgun (WGS) entry which is preliminary data.</text>
</comment>
<name>A0ABS8D2E2_9NEIS</name>
<gene>
    <name evidence="7 10" type="primary">sbcD</name>
    <name evidence="10" type="ORF">LIN78_02230</name>
</gene>
<protein>
    <recommendedName>
        <fullName evidence="3 7">Nuclease SbcCD subunit D</fullName>
    </recommendedName>
</protein>
<dbReference type="Gene3D" id="3.60.21.10">
    <property type="match status" value="1"/>
</dbReference>
<evidence type="ECO:0000256" key="1">
    <source>
        <dbReference type="ARBA" id="ARBA00010555"/>
    </source>
</evidence>
<evidence type="ECO:0000256" key="3">
    <source>
        <dbReference type="ARBA" id="ARBA00013365"/>
    </source>
</evidence>
<dbReference type="PANTHER" id="PTHR30337:SF0">
    <property type="entry name" value="NUCLEASE SBCCD SUBUNIT D"/>
    <property type="match status" value="1"/>
</dbReference>
<keyword evidence="11" id="KW-1185">Reference proteome</keyword>
<evidence type="ECO:0000256" key="7">
    <source>
        <dbReference type="RuleBase" id="RU363069"/>
    </source>
</evidence>
<dbReference type="Pfam" id="PF00149">
    <property type="entry name" value="Metallophos"/>
    <property type="match status" value="1"/>
</dbReference>
<comment type="function">
    <text evidence="7">SbcCD cleaves DNA hairpin structures. These structures can inhibit DNA replication and are intermediates in certain DNA recombination reactions. The complex acts as a 3'-&gt;5' double strand exonuclease that can open hairpins. It also has a 5' single-strand endonuclease activity.</text>
</comment>
<keyword evidence="7" id="KW-0255">Endonuclease</keyword>
<accession>A0ABS8D2E2</accession>
<feature type="domain" description="Nuclease SbcCD subunit D C-terminal" evidence="9">
    <location>
        <begin position="281"/>
        <end position="377"/>
    </location>
</feature>
<keyword evidence="5 7" id="KW-0378">Hydrolase</keyword>
<dbReference type="InterPro" id="IPR004843">
    <property type="entry name" value="Calcineurin-like_PHP"/>
</dbReference>
<dbReference type="Gene3D" id="3.30.160.720">
    <property type="match status" value="1"/>
</dbReference>
<organism evidence="10 11">
    <name type="scientific">Leeia speluncae</name>
    <dbReference type="NCBI Taxonomy" id="2884804"/>
    <lineage>
        <taxon>Bacteria</taxon>
        <taxon>Pseudomonadati</taxon>
        <taxon>Pseudomonadota</taxon>
        <taxon>Betaproteobacteria</taxon>
        <taxon>Neisseriales</taxon>
        <taxon>Leeiaceae</taxon>
        <taxon>Leeia</taxon>
    </lineage>
</organism>
<dbReference type="NCBIfam" id="TIGR00619">
    <property type="entry name" value="sbcd"/>
    <property type="match status" value="1"/>
</dbReference>
<keyword evidence="6 7" id="KW-0269">Exonuclease</keyword>
<keyword evidence="7" id="KW-0233">DNA recombination</keyword>
<dbReference type="Pfam" id="PF12320">
    <property type="entry name" value="SbcD_C"/>
    <property type="match status" value="1"/>
</dbReference>
<evidence type="ECO:0000313" key="10">
    <source>
        <dbReference type="EMBL" id="MCB6182371.1"/>
    </source>
</evidence>